<dbReference type="PANTHER" id="PTHR30535:SF34">
    <property type="entry name" value="MOLYBDATE-BINDING PROTEIN MOLA"/>
    <property type="match status" value="1"/>
</dbReference>
<proteinExistence type="predicted"/>
<dbReference type="EMBL" id="JBHTLJ010000004">
    <property type="protein sequence ID" value="MFD1163528.1"/>
    <property type="molecule type" value="Genomic_DNA"/>
</dbReference>
<dbReference type="Gene3D" id="3.40.50.1980">
    <property type="entry name" value="Nitrogenase molybdenum iron protein domain"/>
    <property type="match status" value="2"/>
</dbReference>
<sequence>MKKAVFLLFIVFVFSCKNETAKHVVKPVDGIQLELKYAKGFSVTDYSTYKVLNIENPWPNAEKSYRYVLINKENAAKTTFMKDAFDGIIINPIIKIVVTSTTHIPALELLNAEKTLVGFPGTDFISSEKIRTQIGQGKIRELGKNESINTEVLLSLNPNAVIGFGIDGNNKTFETIKKSGIPVIYNGDWVENSPLAKAEWIKFFGALYNKEKEADSIFNTIEKNYLEAKKLAQTVKNKPTVLSGAMHSDIWYLPNGSSTEAQLFKDANLNYLWSDTKGSGSLKLNFESVFTTAKDADIWINPSNYTSLKALENSSSHNAMFIAFKNKKVFTIANTTGKTGGVLYYELGFARPDLVLKDIIKICHPELLKDYKPFFFKPLK</sequence>
<dbReference type="Pfam" id="PF01497">
    <property type="entry name" value="Peripla_BP_2"/>
    <property type="match status" value="1"/>
</dbReference>
<feature type="domain" description="Fe/B12 periplasmic-binding" evidence="1">
    <location>
        <begin position="95"/>
        <end position="367"/>
    </location>
</feature>
<gene>
    <name evidence="2" type="ORF">ACFQ2E_13940</name>
</gene>
<dbReference type="Proteomes" id="UP001597163">
    <property type="component" value="Unassembled WGS sequence"/>
</dbReference>
<protein>
    <submittedName>
        <fullName evidence="2">ABC transporter substrate-binding protein</fullName>
    </submittedName>
</protein>
<dbReference type="InterPro" id="IPR050902">
    <property type="entry name" value="ABC_Transporter_SBP"/>
</dbReference>
<accession>A0ABW3RF34</accession>
<evidence type="ECO:0000259" key="1">
    <source>
        <dbReference type="PROSITE" id="PS50983"/>
    </source>
</evidence>
<dbReference type="PROSITE" id="PS50983">
    <property type="entry name" value="FE_B12_PBP"/>
    <property type="match status" value="1"/>
</dbReference>
<dbReference type="SUPFAM" id="SSF53807">
    <property type="entry name" value="Helical backbone' metal receptor"/>
    <property type="match status" value="1"/>
</dbReference>
<dbReference type="InterPro" id="IPR002491">
    <property type="entry name" value="ABC_transptr_periplasmic_BD"/>
</dbReference>
<evidence type="ECO:0000313" key="3">
    <source>
        <dbReference type="Proteomes" id="UP001597163"/>
    </source>
</evidence>
<organism evidence="2 3">
    <name type="scientific">Hwangdonia seohaensis</name>
    <dbReference type="NCBI Taxonomy" id="1240727"/>
    <lineage>
        <taxon>Bacteria</taxon>
        <taxon>Pseudomonadati</taxon>
        <taxon>Bacteroidota</taxon>
        <taxon>Flavobacteriia</taxon>
        <taxon>Flavobacteriales</taxon>
        <taxon>Flavobacteriaceae</taxon>
        <taxon>Hwangdonia</taxon>
    </lineage>
</organism>
<dbReference type="PROSITE" id="PS51257">
    <property type="entry name" value="PROKAR_LIPOPROTEIN"/>
    <property type="match status" value="1"/>
</dbReference>
<keyword evidence="3" id="KW-1185">Reference proteome</keyword>
<comment type="caution">
    <text evidence="2">The sequence shown here is derived from an EMBL/GenBank/DDBJ whole genome shotgun (WGS) entry which is preliminary data.</text>
</comment>
<reference evidence="3" key="1">
    <citation type="journal article" date="2019" name="Int. J. Syst. Evol. Microbiol.">
        <title>The Global Catalogue of Microorganisms (GCM) 10K type strain sequencing project: providing services to taxonomists for standard genome sequencing and annotation.</title>
        <authorList>
            <consortium name="The Broad Institute Genomics Platform"/>
            <consortium name="The Broad Institute Genome Sequencing Center for Infectious Disease"/>
            <person name="Wu L."/>
            <person name="Ma J."/>
        </authorList>
    </citation>
    <scope>NUCLEOTIDE SEQUENCE [LARGE SCALE GENOMIC DNA]</scope>
    <source>
        <strain evidence="3">CCUG 63246</strain>
    </source>
</reference>
<dbReference type="RefSeq" id="WP_376717828.1">
    <property type="nucleotide sequence ID" value="NZ_JAVSCK010000004.1"/>
</dbReference>
<evidence type="ECO:0000313" key="2">
    <source>
        <dbReference type="EMBL" id="MFD1163528.1"/>
    </source>
</evidence>
<dbReference type="PANTHER" id="PTHR30535">
    <property type="entry name" value="VITAMIN B12-BINDING PROTEIN"/>
    <property type="match status" value="1"/>
</dbReference>
<name>A0ABW3RF34_9FLAO</name>